<dbReference type="EMBL" id="UINC01033061">
    <property type="protein sequence ID" value="SVB21743.1"/>
    <property type="molecule type" value="Genomic_DNA"/>
</dbReference>
<sequence length="78" mass="9562">MVEHSNVSSFPSVVKNTTINYREFAKKRWDMRKKLHWPTYMWDGVHMNKMHFKDYILFFKTLIFYGADAVRYPKKNIK</sequence>
<name>A0A382C8X5_9ZZZZ</name>
<proteinExistence type="predicted"/>
<evidence type="ECO:0000313" key="1">
    <source>
        <dbReference type="EMBL" id="SVB21743.1"/>
    </source>
</evidence>
<reference evidence="1" key="1">
    <citation type="submission" date="2018-05" db="EMBL/GenBank/DDBJ databases">
        <authorList>
            <person name="Lanie J.A."/>
            <person name="Ng W.-L."/>
            <person name="Kazmierczak K.M."/>
            <person name="Andrzejewski T.M."/>
            <person name="Davidsen T.M."/>
            <person name="Wayne K.J."/>
            <person name="Tettelin H."/>
            <person name="Glass J.I."/>
            <person name="Rusch D."/>
            <person name="Podicherti R."/>
            <person name="Tsui H.-C.T."/>
            <person name="Winkler M.E."/>
        </authorList>
    </citation>
    <scope>NUCLEOTIDE SEQUENCE</scope>
</reference>
<accession>A0A382C8X5</accession>
<protein>
    <submittedName>
        <fullName evidence="1">Uncharacterized protein</fullName>
    </submittedName>
</protein>
<dbReference type="AlphaFoldDB" id="A0A382C8X5"/>
<gene>
    <name evidence="1" type="ORF">METZ01_LOCUS174597</name>
</gene>
<organism evidence="1">
    <name type="scientific">marine metagenome</name>
    <dbReference type="NCBI Taxonomy" id="408172"/>
    <lineage>
        <taxon>unclassified sequences</taxon>
        <taxon>metagenomes</taxon>
        <taxon>ecological metagenomes</taxon>
    </lineage>
</organism>